<sequence length="73" mass="8305">MTFVIAITAFLGFIIFYIVFASAVVYHLNAFSLPTWTGRRISLIIFTLLSLILAGIATTYFFQVPWDSYVIFT</sequence>
<dbReference type="Proteomes" id="UP000177362">
    <property type="component" value="Unassembled WGS sequence"/>
</dbReference>
<dbReference type="EMBL" id="MHQJ01000011">
    <property type="protein sequence ID" value="OHA01644.1"/>
    <property type="molecule type" value="Genomic_DNA"/>
</dbReference>
<keyword evidence="1" id="KW-0812">Transmembrane</keyword>
<evidence type="ECO:0000256" key="1">
    <source>
        <dbReference type="SAM" id="Phobius"/>
    </source>
</evidence>
<evidence type="ECO:0000313" key="3">
    <source>
        <dbReference type="Proteomes" id="UP000177362"/>
    </source>
</evidence>
<accession>A0A1G2KQU3</accession>
<keyword evidence="1" id="KW-1133">Transmembrane helix</keyword>
<dbReference type="STRING" id="1802271.A3C11_03390"/>
<dbReference type="AlphaFoldDB" id="A0A1G2KQU3"/>
<keyword evidence="1" id="KW-0472">Membrane</keyword>
<protein>
    <submittedName>
        <fullName evidence="2">Uncharacterized protein</fullName>
    </submittedName>
</protein>
<gene>
    <name evidence="2" type="ORF">A3C11_03390</name>
</gene>
<name>A0A1G2KQU3_9BACT</name>
<comment type="caution">
    <text evidence="2">The sequence shown here is derived from an EMBL/GenBank/DDBJ whole genome shotgun (WGS) entry which is preliminary data.</text>
</comment>
<proteinExistence type="predicted"/>
<feature type="transmembrane region" description="Helical" evidence="1">
    <location>
        <begin position="6"/>
        <end position="29"/>
    </location>
</feature>
<reference evidence="2 3" key="1">
    <citation type="journal article" date="2016" name="Nat. Commun.">
        <title>Thousands of microbial genomes shed light on interconnected biogeochemical processes in an aquifer system.</title>
        <authorList>
            <person name="Anantharaman K."/>
            <person name="Brown C.T."/>
            <person name="Hug L.A."/>
            <person name="Sharon I."/>
            <person name="Castelle C.J."/>
            <person name="Probst A.J."/>
            <person name="Thomas B.C."/>
            <person name="Singh A."/>
            <person name="Wilkins M.J."/>
            <person name="Karaoz U."/>
            <person name="Brodie E.L."/>
            <person name="Williams K.H."/>
            <person name="Hubbard S.S."/>
            <person name="Banfield J.F."/>
        </authorList>
    </citation>
    <scope>NUCLEOTIDE SEQUENCE [LARGE SCALE GENOMIC DNA]</scope>
</reference>
<evidence type="ECO:0000313" key="2">
    <source>
        <dbReference type="EMBL" id="OHA01644.1"/>
    </source>
</evidence>
<organism evidence="2 3">
    <name type="scientific">Candidatus Sungbacteria bacterium RIFCSPHIGHO2_02_FULL_49_12</name>
    <dbReference type="NCBI Taxonomy" id="1802271"/>
    <lineage>
        <taxon>Bacteria</taxon>
        <taxon>Candidatus Sungiibacteriota</taxon>
    </lineage>
</organism>
<feature type="transmembrane region" description="Helical" evidence="1">
    <location>
        <begin position="41"/>
        <end position="62"/>
    </location>
</feature>